<dbReference type="STRING" id="1035309.A0A2C5X7G3"/>
<dbReference type="GO" id="GO:0042134">
    <property type="term" value="F:rRNA primary transcript binding"/>
    <property type="evidence" value="ECO:0007669"/>
    <property type="project" value="InterPro"/>
</dbReference>
<dbReference type="SMART" id="SM00879">
    <property type="entry name" value="Brix"/>
    <property type="match status" value="1"/>
</dbReference>
<reference evidence="3 4" key="2">
    <citation type="journal article" date="2013" name="IMA Fungus">
        <title>IMA Genome-F 1: Ceratocystis fimbriata: Draft nuclear genome sequence for the plant pathogen, Ceratocystis fimbriata.</title>
        <authorList>
            <person name="Wilken P.M."/>
            <person name="Steenkamp E.T."/>
            <person name="Wingfield M.J."/>
            <person name="de Beer Z.W."/>
            <person name="Wingfield B.D."/>
        </authorList>
    </citation>
    <scope>NUCLEOTIDE SEQUENCE [LARGE SCALE GENOMIC DNA]</scope>
    <source>
        <strain evidence="3 4">CBS 114723</strain>
    </source>
</reference>
<dbReference type="PANTHER" id="PTHR22734">
    <property type="entry name" value="U3 SMALL NUCLEOLAR RIBONUCLEOPROTEIN PROTEIN IMP4"/>
    <property type="match status" value="1"/>
</dbReference>
<dbReference type="EMBL" id="APWK03000011">
    <property type="protein sequence ID" value="PHH55458.1"/>
    <property type="molecule type" value="Genomic_DNA"/>
</dbReference>
<proteinExistence type="predicted"/>
<dbReference type="Gene3D" id="3.40.50.10480">
    <property type="entry name" value="Probable brix-domain ribosomal biogenesis protein"/>
    <property type="match status" value="1"/>
</dbReference>
<feature type="compositionally biased region" description="Basic and acidic residues" evidence="1">
    <location>
        <begin position="50"/>
        <end position="78"/>
    </location>
</feature>
<dbReference type="GO" id="GO:0000470">
    <property type="term" value="P:maturation of LSU-rRNA"/>
    <property type="evidence" value="ECO:0007669"/>
    <property type="project" value="TreeGrafter"/>
</dbReference>
<feature type="region of interest" description="Disordered" evidence="1">
    <location>
        <begin position="28"/>
        <end position="149"/>
    </location>
</feature>
<dbReference type="FunFam" id="3.40.50.10480:FF:000005">
    <property type="entry name" value="Similar to RNA processing factor 1"/>
    <property type="match status" value="1"/>
</dbReference>
<dbReference type="InterPro" id="IPR044281">
    <property type="entry name" value="IMP4/RPF1"/>
</dbReference>
<protein>
    <submittedName>
        <fullName evidence="3">Ribosome production factor 1</fullName>
    </submittedName>
</protein>
<dbReference type="InterPro" id="IPR007109">
    <property type="entry name" value="Brix"/>
</dbReference>
<dbReference type="GO" id="GO:0005730">
    <property type="term" value="C:nucleolus"/>
    <property type="evidence" value="ECO:0007669"/>
    <property type="project" value="TreeGrafter"/>
</dbReference>
<dbReference type="PANTHER" id="PTHR22734:SF3">
    <property type="entry name" value="RIBOSOME PRODUCTION FACTOR 1"/>
    <property type="match status" value="1"/>
</dbReference>
<dbReference type="PROSITE" id="PS50833">
    <property type="entry name" value="BRIX"/>
    <property type="match status" value="1"/>
</dbReference>
<evidence type="ECO:0000256" key="1">
    <source>
        <dbReference type="SAM" id="MobiDB-lite"/>
    </source>
</evidence>
<evidence type="ECO:0000313" key="4">
    <source>
        <dbReference type="Proteomes" id="UP000222788"/>
    </source>
</evidence>
<dbReference type="Pfam" id="PF04427">
    <property type="entry name" value="Brix"/>
    <property type="match status" value="1"/>
</dbReference>
<organism evidence="3 4">
    <name type="scientific">Ceratocystis fimbriata CBS 114723</name>
    <dbReference type="NCBI Taxonomy" id="1035309"/>
    <lineage>
        <taxon>Eukaryota</taxon>
        <taxon>Fungi</taxon>
        <taxon>Dikarya</taxon>
        <taxon>Ascomycota</taxon>
        <taxon>Pezizomycotina</taxon>
        <taxon>Sordariomycetes</taxon>
        <taxon>Hypocreomycetidae</taxon>
        <taxon>Microascales</taxon>
        <taxon>Ceratocystidaceae</taxon>
        <taxon>Ceratocystis</taxon>
    </lineage>
</organism>
<dbReference type="Proteomes" id="UP000222788">
    <property type="component" value="Unassembled WGS sequence"/>
</dbReference>
<feature type="compositionally biased region" description="Acidic residues" evidence="1">
    <location>
        <begin position="108"/>
        <end position="122"/>
    </location>
</feature>
<reference evidence="3 4" key="1">
    <citation type="journal article" date="2013" name="Fungal Biol.">
        <title>Analysis of microsatellite markers in the genome of the plant pathogen Ceratocystis fimbriata.</title>
        <authorList>
            <person name="Simpson M.C."/>
            <person name="Wilken P.M."/>
            <person name="Coetzee M.P."/>
            <person name="Wingfield M.J."/>
            <person name="Wingfield B.D."/>
        </authorList>
    </citation>
    <scope>NUCLEOTIDE SEQUENCE [LARGE SCALE GENOMIC DNA]</scope>
    <source>
        <strain evidence="3 4">CBS 114723</strain>
    </source>
</reference>
<dbReference type="SUPFAM" id="SSF52954">
    <property type="entry name" value="Class II aaRS ABD-related"/>
    <property type="match status" value="1"/>
</dbReference>
<accession>A0A2C5X7G3</accession>
<gene>
    <name evidence="3" type="primary">RPF1</name>
    <name evidence="3" type="ORF">CFIMG_000577RA</name>
</gene>
<name>A0A2C5X7G3_9PEZI</name>
<feature type="domain" description="Brix" evidence="2">
    <location>
        <begin position="196"/>
        <end position="404"/>
    </location>
</feature>
<evidence type="ECO:0000313" key="3">
    <source>
        <dbReference type="EMBL" id="PHH55458.1"/>
    </source>
</evidence>
<sequence>MAPTSSRPRGSFSSISISKGANRLKRQALFIEHKRKVTKERHEARHRRRKEESRDPLLKAERLATNKPQTIEDKRVWDTAEDIENAPLGAAVDVKRAQRAQQKREAAEAIDEDLSEKEDSDSESDRDSMLDSEDEEEMEERKRLKEKKQKLKMAQKVAADAAEENPDDEPASIHFQMTTDSLAKKFPTLFDNGPRPAPKILVTTSLNSTLHDEARLLCELFPNSEYIRRTAHRYGYKYSLREIAKFAHNRDYNAVVMLREDQKKPTGLTVTFLPSGPTATFSISSWLLGKYIPGHGNATGHIPELIFNGFRTPLGILTARMLGNLFPKQPELVGRTVMTFHSQRDFIFVRRHRYVFRDRRETEKKIAGADGKELKGVEDIRSGLQELGPRFTLKLRRIDKGIGKAGSEGEDATQWEWKAGMEKDRKRFNL</sequence>
<dbReference type="AlphaFoldDB" id="A0A2C5X7G3"/>
<dbReference type="GO" id="GO:0030687">
    <property type="term" value="C:preribosome, large subunit precursor"/>
    <property type="evidence" value="ECO:0007669"/>
    <property type="project" value="TreeGrafter"/>
</dbReference>
<dbReference type="OrthoDB" id="264354at2759"/>
<comment type="caution">
    <text evidence="3">The sequence shown here is derived from an EMBL/GenBank/DDBJ whole genome shotgun (WGS) entry which is preliminary data.</text>
</comment>
<evidence type="ECO:0000259" key="2">
    <source>
        <dbReference type="PROSITE" id="PS50833"/>
    </source>
</evidence>
<dbReference type="GO" id="GO:0000460">
    <property type="term" value="P:maturation of 5.8S rRNA"/>
    <property type="evidence" value="ECO:0007669"/>
    <property type="project" value="TreeGrafter"/>
</dbReference>
<keyword evidence="4" id="KW-1185">Reference proteome</keyword>
<feature type="compositionally biased region" description="Basic residues" evidence="1">
    <location>
        <begin position="33"/>
        <end position="49"/>
    </location>
</feature>